<dbReference type="AlphaFoldDB" id="A0A1G6ZF04"/>
<dbReference type="Gene3D" id="3.40.190.10">
    <property type="entry name" value="Periplasmic binding protein-like II"/>
    <property type="match status" value="1"/>
</dbReference>
<dbReference type="CDD" id="cd07012">
    <property type="entry name" value="PBP2_Bug_TTT"/>
    <property type="match status" value="1"/>
</dbReference>
<evidence type="ECO:0000313" key="3">
    <source>
        <dbReference type="EMBL" id="SDE00797.1"/>
    </source>
</evidence>
<dbReference type="Proteomes" id="UP000198925">
    <property type="component" value="Unassembled WGS sequence"/>
</dbReference>
<comment type="similarity">
    <text evidence="1">Belongs to the UPF0065 (bug) family.</text>
</comment>
<dbReference type="PANTHER" id="PTHR42928">
    <property type="entry name" value="TRICARBOXYLATE-BINDING PROTEIN"/>
    <property type="match status" value="1"/>
</dbReference>
<gene>
    <name evidence="3" type="ORF">SAMN04487779_101663</name>
</gene>
<keyword evidence="4" id="KW-1185">Reference proteome</keyword>
<sequence>MKRILASAGILLAMAMAPPPAAAQTAVTMIVNFSAGGSTDLMARMLQPELSAALGTQVVIKNSSGANGTVGALELTRSPRDGNTLLMTPGGSLVLTPHTRGANFRNADFAPVCQVVSAPIIMMTQKDSGFRSLEDVLAAARKERGALALANTGPGSTPHISSISLERLTGVEFNHIPFRGSGDVVQAMASRQITVFTDQAPLVRQYDYHPIAVYAAERMAEFPETPTFRELGYDLTFSIWSGLYAPAGTPEAVLDRIDGACRRMMESRPVIDGLRQLNMPIQYRNRADFTAYHNAEYERYEAMVKRYDLRVN</sequence>
<dbReference type="PANTHER" id="PTHR42928:SF5">
    <property type="entry name" value="BLR1237 PROTEIN"/>
    <property type="match status" value="1"/>
</dbReference>
<dbReference type="SUPFAM" id="SSF53850">
    <property type="entry name" value="Periplasmic binding protein-like II"/>
    <property type="match status" value="1"/>
</dbReference>
<evidence type="ECO:0000256" key="1">
    <source>
        <dbReference type="ARBA" id="ARBA00006987"/>
    </source>
</evidence>
<reference evidence="3 4" key="1">
    <citation type="submission" date="2016-10" db="EMBL/GenBank/DDBJ databases">
        <authorList>
            <person name="de Groot N.N."/>
        </authorList>
    </citation>
    <scope>NUCLEOTIDE SEQUENCE [LARGE SCALE GENOMIC DNA]</scope>
    <source>
        <strain evidence="3 4">CPCC 100156</strain>
    </source>
</reference>
<protein>
    <submittedName>
        <fullName evidence="3">Tripartite-type tricarboxylate transporter, receptor component TctC</fullName>
    </submittedName>
</protein>
<accession>A0A1G6ZF04</accession>
<dbReference type="Pfam" id="PF03401">
    <property type="entry name" value="TctC"/>
    <property type="match status" value="1"/>
</dbReference>
<evidence type="ECO:0000256" key="2">
    <source>
        <dbReference type="SAM" id="SignalP"/>
    </source>
</evidence>
<dbReference type="InterPro" id="IPR005064">
    <property type="entry name" value="BUG"/>
</dbReference>
<dbReference type="Gene3D" id="3.40.190.150">
    <property type="entry name" value="Bordetella uptake gene, domain 1"/>
    <property type="match status" value="1"/>
</dbReference>
<keyword evidence="3" id="KW-0675">Receptor</keyword>
<dbReference type="EMBL" id="FMZX01000016">
    <property type="protein sequence ID" value="SDE00797.1"/>
    <property type="molecule type" value="Genomic_DNA"/>
</dbReference>
<dbReference type="STRING" id="938405.SAMN02927895_01233"/>
<dbReference type="RefSeq" id="WP_090664524.1">
    <property type="nucleotide sequence ID" value="NZ_FMZX01000016.1"/>
</dbReference>
<feature type="chain" id="PRO_5011631926" evidence="2">
    <location>
        <begin position="24"/>
        <end position="312"/>
    </location>
</feature>
<organism evidence="3 4">
    <name type="scientific">Belnapia rosea</name>
    <dbReference type="NCBI Taxonomy" id="938405"/>
    <lineage>
        <taxon>Bacteria</taxon>
        <taxon>Pseudomonadati</taxon>
        <taxon>Pseudomonadota</taxon>
        <taxon>Alphaproteobacteria</taxon>
        <taxon>Acetobacterales</taxon>
        <taxon>Roseomonadaceae</taxon>
        <taxon>Belnapia</taxon>
    </lineage>
</organism>
<evidence type="ECO:0000313" key="4">
    <source>
        <dbReference type="Proteomes" id="UP000198925"/>
    </source>
</evidence>
<dbReference type="PIRSF" id="PIRSF017082">
    <property type="entry name" value="YflP"/>
    <property type="match status" value="1"/>
</dbReference>
<proteinExistence type="inferred from homology"/>
<feature type="signal peptide" evidence="2">
    <location>
        <begin position="1"/>
        <end position="23"/>
    </location>
</feature>
<keyword evidence="2" id="KW-0732">Signal</keyword>
<dbReference type="InterPro" id="IPR042100">
    <property type="entry name" value="Bug_dom1"/>
</dbReference>
<name>A0A1G6ZF04_9PROT</name>